<dbReference type="InterPro" id="IPR018247">
    <property type="entry name" value="EF_Hand_1_Ca_BS"/>
</dbReference>
<evidence type="ECO:0000259" key="10">
    <source>
        <dbReference type="PROSITE" id="PS50222"/>
    </source>
</evidence>
<evidence type="ECO:0000256" key="8">
    <source>
        <dbReference type="SAM" id="Coils"/>
    </source>
</evidence>
<evidence type="ECO:0000256" key="6">
    <source>
        <dbReference type="ARBA" id="ARBA00023054"/>
    </source>
</evidence>
<dbReference type="OrthoDB" id="9879408at2759"/>
<dbReference type="PROSITE" id="PS51419">
    <property type="entry name" value="RAB"/>
    <property type="match status" value="1"/>
</dbReference>
<evidence type="ECO:0000256" key="9">
    <source>
        <dbReference type="SAM" id="MobiDB-lite"/>
    </source>
</evidence>
<feature type="domain" description="EF-hand" evidence="10">
    <location>
        <begin position="12"/>
        <end position="47"/>
    </location>
</feature>
<evidence type="ECO:0000256" key="5">
    <source>
        <dbReference type="ARBA" id="ARBA00022837"/>
    </source>
</evidence>
<feature type="compositionally biased region" description="Polar residues" evidence="9">
    <location>
        <begin position="347"/>
        <end position="369"/>
    </location>
</feature>
<keyword evidence="5" id="KW-0106">Calcium</keyword>
<evidence type="ECO:0000256" key="3">
    <source>
        <dbReference type="ARBA" id="ARBA00022723"/>
    </source>
</evidence>
<dbReference type="SMART" id="SM00054">
    <property type="entry name" value="EFh"/>
    <property type="match status" value="2"/>
</dbReference>
<gene>
    <name evidence="11" type="primary">rasef2</name>
</gene>
<dbReference type="InterPro" id="IPR027417">
    <property type="entry name" value="P-loop_NTPase"/>
</dbReference>
<keyword evidence="6 8" id="KW-0175">Coiled coil</keyword>
<dbReference type="Ensembl" id="ENSECRT00000026750.1">
    <property type="protein sequence ID" value="ENSECRP00000026205.1"/>
    <property type="gene ID" value="ENSECRG00000017712.1"/>
</dbReference>
<dbReference type="GO" id="GO:0005509">
    <property type="term" value="F:calcium ion binding"/>
    <property type="evidence" value="ECO:0007669"/>
    <property type="project" value="InterPro"/>
</dbReference>
<dbReference type="GO" id="GO:0005737">
    <property type="term" value="C:cytoplasm"/>
    <property type="evidence" value="ECO:0007669"/>
    <property type="project" value="UniProtKB-SubCell"/>
</dbReference>
<dbReference type="PROSITE" id="PS51420">
    <property type="entry name" value="RHO"/>
    <property type="match status" value="1"/>
</dbReference>
<dbReference type="InterPro" id="IPR001806">
    <property type="entry name" value="Small_GTPase"/>
</dbReference>
<dbReference type="InterPro" id="IPR005225">
    <property type="entry name" value="Small_GTP-bd"/>
</dbReference>
<keyword evidence="3" id="KW-0479">Metal-binding</keyword>
<proteinExistence type="predicted"/>
<comment type="subcellular location">
    <subcellularLocation>
        <location evidence="1">Cytoplasm</location>
    </subcellularLocation>
</comment>
<dbReference type="FunFam" id="3.40.50.300:FF:001348">
    <property type="entry name" value="Ras and EF-hand domain-containing protein"/>
    <property type="match status" value="1"/>
</dbReference>
<dbReference type="SUPFAM" id="SSF47473">
    <property type="entry name" value="EF-hand"/>
    <property type="match status" value="1"/>
</dbReference>
<dbReference type="PROSITE" id="PS51417">
    <property type="entry name" value="ARF"/>
    <property type="match status" value="1"/>
</dbReference>
<dbReference type="SMART" id="SM00176">
    <property type="entry name" value="RAN"/>
    <property type="match status" value="1"/>
</dbReference>
<dbReference type="InterPro" id="IPR050227">
    <property type="entry name" value="Rab"/>
</dbReference>
<dbReference type="PANTHER" id="PTHR47977">
    <property type="entry name" value="RAS-RELATED PROTEIN RAB"/>
    <property type="match status" value="1"/>
</dbReference>
<keyword evidence="7" id="KW-0342">GTP-binding</keyword>
<dbReference type="Pfam" id="PF13499">
    <property type="entry name" value="EF-hand_7"/>
    <property type="match status" value="1"/>
</dbReference>
<dbReference type="AlphaFoldDB" id="A0A8C4T9L6"/>
<dbReference type="SMART" id="SM00174">
    <property type="entry name" value="RHO"/>
    <property type="match status" value="1"/>
</dbReference>
<dbReference type="PROSITE" id="PS00018">
    <property type="entry name" value="EF_HAND_1"/>
    <property type="match status" value="2"/>
</dbReference>
<dbReference type="PROSITE" id="PS50222">
    <property type="entry name" value="EF_HAND_2"/>
    <property type="match status" value="2"/>
</dbReference>
<reference evidence="11" key="3">
    <citation type="submission" date="2025-09" db="UniProtKB">
        <authorList>
            <consortium name="Ensembl"/>
        </authorList>
    </citation>
    <scope>IDENTIFICATION</scope>
</reference>
<dbReference type="PRINTS" id="PR00449">
    <property type="entry name" value="RASTRNSFRMNG"/>
</dbReference>
<keyword evidence="4" id="KW-0547">Nucleotide-binding</keyword>
<evidence type="ECO:0000256" key="1">
    <source>
        <dbReference type="ARBA" id="ARBA00004496"/>
    </source>
</evidence>
<keyword evidence="2" id="KW-0963">Cytoplasm</keyword>
<evidence type="ECO:0000256" key="7">
    <source>
        <dbReference type="ARBA" id="ARBA00023134"/>
    </source>
</evidence>
<protein>
    <submittedName>
        <fullName evidence="11">RAS and EF-hand domain containing 2</fullName>
    </submittedName>
</protein>
<sequence>MYVQMESYNNRSVRPDLRRLFAACDVNRSGAIEYEDFATVCRELSVPVSQVKLLFNKLDTDMDGIINYGDFSSRFHEVSESLDFASFDGTFHSSKSAWEEFEEKLGDDIQYLRRNSRGRLEALYELIHSTADYTLLQGYEALVTDLIRDDKAQCFEVEKLETSLRRTEEINAQQAADFEEEMQQHLLNLEQRVRREERQKFETVFSDLQKRHERQLTDLQADVDRLGKQVKQNSQTYSKEDVYKLKNQIHELEQEREQLKAYLLKAQTDISVLQAEMDHLKNDYTDQRIQYEREKDALLKMAQDQQTYSSQIEILQAVNKNLYDSNDGLRSALVTNIESAKKRTPSPRAQSPVNRLKASEQTPNHIKSYNSYADEDDASVDLYKSVNSKYSHVASWADKYLDSGVSVSHDTVDGQDSCSEYDSDHSQDSEETIHHSYSYAPSEIELSEVKSEGMADMESNHIFSRRSSISSSIRRRLPAFTQKKANMEGLEDSNSPGPMYKLVLAGDAGSGKSSFLLRLCMNEFKGDTTSTLGVDFQMKKLSVDGEHTSLQIWDTAGQERFRSIARNYFRKAHGVLLMYDVTSEQSFLNIREWIDAITESTDNPIPVIVIGNKTDLREELPESSCVHTTHGEKLAMAYGALFCETSAKEGTNVVEAVLHLAREVKKNVDLHHNVEPPMKLSNPERTNPLPNCCKL</sequence>
<name>A0A8C4T9L6_ERPCA</name>
<dbReference type="CDD" id="cd00154">
    <property type="entry name" value="Rab"/>
    <property type="match status" value="1"/>
</dbReference>
<dbReference type="PROSITE" id="PS51421">
    <property type="entry name" value="RAS"/>
    <property type="match status" value="1"/>
</dbReference>
<dbReference type="Proteomes" id="UP000694620">
    <property type="component" value="Chromosome 17"/>
</dbReference>
<keyword evidence="12" id="KW-1185">Reference proteome</keyword>
<dbReference type="GO" id="GO:0005525">
    <property type="term" value="F:GTP binding"/>
    <property type="evidence" value="ECO:0007669"/>
    <property type="project" value="UniProtKB-KW"/>
</dbReference>
<reference evidence="11" key="1">
    <citation type="submission" date="2021-06" db="EMBL/GenBank/DDBJ databases">
        <authorList>
            <consortium name="Wellcome Sanger Institute Data Sharing"/>
        </authorList>
    </citation>
    <scope>NUCLEOTIDE SEQUENCE [LARGE SCALE GENOMIC DNA]</scope>
</reference>
<dbReference type="Gene3D" id="1.10.238.10">
    <property type="entry name" value="EF-hand"/>
    <property type="match status" value="1"/>
</dbReference>
<evidence type="ECO:0000256" key="4">
    <source>
        <dbReference type="ARBA" id="ARBA00022741"/>
    </source>
</evidence>
<feature type="region of interest" description="Disordered" evidence="9">
    <location>
        <begin position="339"/>
        <end position="369"/>
    </location>
</feature>
<feature type="compositionally biased region" description="Basic and acidic residues" evidence="9">
    <location>
        <begin position="422"/>
        <end position="434"/>
    </location>
</feature>
<dbReference type="SMART" id="SM00173">
    <property type="entry name" value="RAS"/>
    <property type="match status" value="1"/>
</dbReference>
<dbReference type="NCBIfam" id="TIGR00231">
    <property type="entry name" value="small_GTP"/>
    <property type="match status" value="1"/>
</dbReference>
<evidence type="ECO:0000256" key="2">
    <source>
        <dbReference type="ARBA" id="ARBA00022490"/>
    </source>
</evidence>
<dbReference type="SMART" id="SM00175">
    <property type="entry name" value="RAB"/>
    <property type="match status" value="1"/>
</dbReference>
<organism evidence="11 12">
    <name type="scientific">Erpetoichthys calabaricus</name>
    <name type="common">Rope fish</name>
    <name type="synonym">Calamoichthys calabaricus</name>
    <dbReference type="NCBI Taxonomy" id="27687"/>
    <lineage>
        <taxon>Eukaryota</taxon>
        <taxon>Metazoa</taxon>
        <taxon>Chordata</taxon>
        <taxon>Craniata</taxon>
        <taxon>Vertebrata</taxon>
        <taxon>Euteleostomi</taxon>
        <taxon>Actinopterygii</taxon>
        <taxon>Polypteriformes</taxon>
        <taxon>Polypteridae</taxon>
        <taxon>Erpetoichthys</taxon>
    </lineage>
</organism>
<dbReference type="GeneTree" id="ENSGT00940000165251"/>
<evidence type="ECO:0000313" key="12">
    <source>
        <dbReference type="Proteomes" id="UP000694620"/>
    </source>
</evidence>
<feature type="coiled-coil region" evidence="8">
    <location>
        <begin position="157"/>
        <end position="301"/>
    </location>
</feature>
<dbReference type="InterPro" id="IPR002048">
    <property type="entry name" value="EF_hand_dom"/>
</dbReference>
<feature type="domain" description="EF-hand" evidence="10">
    <location>
        <begin position="49"/>
        <end position="81"/>
    </location>
</feature>
<dbReference type="InterPro" id="IPR011992">
    <property type="entry name" value="EF-hand-dom_pair"/>
</dbReference>
<dbReference type="Gene3D" id="3.40.50.300">
    <property type="entry name" value="P-loop containing nucleotide triphosphate hydrolases"/>
    <property type="match status" value="1"/>
</dbReference>
<reference evidence="11" key="2">
    <citation type="submission" date="2025-08" db="UniProtKB">
        <authorList>
            <consortium name="Ensembl"/>
        </authorList>
    </citation>
    <scope>IDENTIFICATION</scope>
</reference>
<dbReference type="SUPFAM" id="SSF52540">
    <property type="entry name" value="P-loop containing nucleoside triphosphate hydrolases"/>
    <property type="match status" value="1"/>
</dbReference>
<feature type="compositionally biased region" description="Polar residues" evidence="9">
    <location>
        <begin position="408"/>
        <end position="420"/>
    </location>
</feature>
<feature type="region of interest" description="Disordered" evidence="9">
    <location>
        <begin position="408"/>
        <end position="435"/>
    </location>
</feature>
<dbReference type="GO" id="GO:0003924">
    <property type="term" value="F:GTPase activity"/>
    <property type="evidence" value="ECO:0007669"/>
    <property type="project" value="InterPro"/>
</dbReference>
<evidence type="ECO:0000313" key="11">
    <source>
        <dbReference type="Ensembl" id="ENSECRP00000026205.1"/>
    </source>
</evidence>
<accession>A0A8C4T9L6</accession>
<dbReference type="Pfam" id="PF00071">
    <property type="entry name" value="Ras"/>
    <property type="match status" value="1"/>
</dbReference>